<keyword evidence="3" id="KW-0813">Transport</keyword>
<dbReference type="Proteomes" id="UP000281474">
    <property type="component" value="Unassembled WGS sequence"/>
</dbReference>
<dbReference type="OrthoDB" id="9813518at2"/>
<reference evidence="3 4" key="1">
    <citation type="submission" date="2018-09" db="EMBL/GenBank/DDBJ databases">
        <title>Phylogeny of the Shewanellaceae, and recommendation for two new genera, Pseudoshewanella and Parashewanella.</title>
        <authorList>
            <person name="Wang G."/>
        </authorList>
    </citation>
    <scope>NUCLEOTIDE SEQUENCE [LARGE SCALE GENOMIC DNA]</scope>
    <source>
        <strain evidence="3 4">C51</strain>
    </source>
</reference>
<keyword evidence="4" id="KW-1185">Reference proteome</keyword>
<dbReference type="InterPro" id="IPR013099">
    <property type="entry name" value="K_chnl_dom"/>
</dbReference>
<feature type="transmembrane region" description="Helical" evidence="1">
    <location>
        <begin position="15"/>
        <end position="33"/>
    </location>
</feature>
<name>A0A3L8Q0D1_9GAMM</name>
<feature type="transmembrane region" description="Helical" evidence="1">
    <location>
        <begin position="193"/>
        <end position="214"/>
    </location>
</feature>
<gene>
    <name evidence="3" type="ORF">D5018_03535</name>
</gene>
<keyword evidence="1" id="KW-0812">Transmembrane</keyword>
<keyword evidence="3" id="KW-0407">Ion channel</keyword>
<protein>
    <submittedName>
        <fullName evidence="3">Two pore domain potassium channel family protein</fullName>
    </submittedName>
</protein>
<comment type="caution">
    <text evidence="3">The sequence shown here is derived from an EMBL/GenBank/DDBJ whole genome shotgun (WGS) entry which is preliminary data.</text>
</comment>
<dbReference type="Pfam" id="PF07885">
    <property type="entry name" value="Ion_trans_2"/>
    <property type="match status" value="1"/>
</dbReference>
<proteinExistence type="predicted"/>
<dbReference type="EMBL" id="QZEI01000008">
    <property type="protein sequence ID" value="RLV61081.1"/>
    <property type="molecule type" value="Genomic_DNA"/>
</dbReference>
<feature type="transmembrane region" description="Helical" evidence="1">
    <location>
        <begin position="124"/>
        <end position="145"/>
    </location>
</feature>
<feature type="transmembrane region" description="Helical" evidence="1">
    <location>
        <begin position="92"/>
        <end position="115"/>
    </location>
</feature>
<accession>A0A3L8Q0D1</accession>
<sequence length="224" mass="25034">MDSSKTFNQPSIPKIGLRGLLTTILLMIAFIPFSVYLPYSGYFISIIMSVFLLFAVYTVSQNKRTFLIGVFLAVPTFISSWALNITNSEDAIFINNVTNIIFIGFITLVLMNVVFKAKKITGDIIAGSICIYLLLGFLWSFIYVLCDLIVPNSFTMKSNSIDSRYDYFYFSFVTLTSLGYGDISPNNAFSETFAMLEAIVGQIYLTVMVAWLVGVHVSQHEAAD</sequence>
<evidence type="ECO:0000313" key="4">
    <source>
        <dbReference type="Proteomes" id="UP000281474"/>
    </source>
</evidence>
<keyword evidence="1" id="KW-0472">Membrane</keyword>
<keyword evidence="1" id="KW-1133">Transmembrane helix</keyword>
<feature type="transmembrane region" description="Helical" evidence="1">
    <location>
        <begin position="66"/>
        <end position="86"/>
    </location>
</feature>
<feature type="transmembrane region" description="Helical" evidence="1">
    <location>
        <begin position="165"/>
        <end position="181"/>
    </location>
</feature>
<feature type="transmembrane region" description="Helical" evidence="1">
    <location>
        <begin position="39"/>
        <end position="59"/>
    </location>
</feature>
<organism evidence="3 4">
    <name type="scientific">Parashewanella curva</name>
    <dbReference type="NCBI Taxonomy" id="2338552"/>
    <lineage>
        <taxon>Bacteria</taxon>
        <taxon>Pseudomonadati</taxon>
        <taxon>Pseudomonadota</taxon>
        <taxon>Gammaproteobacteria</taxon>
        <taxon>Alteromonadales</taxon>
        <taxon>Shewanellaceae</taxon>
        <taxon>Parashewanella</taxon>
    </lineage>
</organism>
<dbReference type="GO" id="GO:0034220">
    <property type="term" value="P:monoatomic ion transmembrane transport"/>
    <property type="evidence" value="ECO:0007669"/>
    <property type="project" value="UniProtKB-KW"/>
</dbReference>
<feature type="domain" description="Potassium channel" evidence="2">
    <location>
        <begin position="133"/>
        <end position="210"/>
    </location>
</feature>
<keyword evidence="3" id="KW-0406">Ion transport</keyword>
<evidence type="ECO:0000259" key="2">
    <source>
        <dbReference type="Pfam" id="PF07885"/>
    </source>
</evidence>
<dbReference type="Gene3D" id="1.10.287.70">
    <property type="match status" value="1"/>
</dbReference>
<evidence type="ECO:0000256" key="1">
    <source>
        <dbReference type="SAM" id="Phobius"/>
    </source>
</evidence>
<evidence type="ECO:0000313" key="3">
    <source>
        <dbReference type="EMBL" id="RLV61081.1"/>
    </source>
</evidence>
<dbReference type="SUPFAM" id="SSF81324">
    <property type="entry name" value="Voltage-gated potassium channels"/>
    <property type="match status" value="1"/>
</dbReference>
<dbReference type="AlphaFoldDB" id="A0A3L8Q0D1"/>